<dbReference type="InterPro" id="IPR027417">
    <property type="entry name" value="P-loop_NTPase"/>
</dbReference>
<evidence type="ECO:0000256" key="5">
    <source>
        <dbReference type="ARBA" id="ARBA00022801"/>
    </source>
</evidence>
<dbReference type="SMART" id="SM00382">
    <property type="entry name" value="AAA"/>
    <property type="match status" value="1"/>
</dbReference>
<comment type="function">
    <text evidence="13">DNA-dependent ATPase involved in processing of recombination intermediates, plays a role in repairing DNA breaks. Stimulates the branch migration of RecA-mediated strand transfer reactions, allowing the 3' invading strand to extend heteroduplex DNA faster. Binds ssDNA in the presence of ADP but not other nucleotides, has ATPase activity that is stimulated by ssDNA and various branched DNA structures, but inhibited by SSB. Does not have RecA's homology-searching function.</text>
</comment>
<dbReference type="InterPro" id="IPR020588">
    <property type="entry name" value="RecA_ATP-bd"/>
</dbReference>
<evidence type="ECO:0000256" key="11">
    <source>
        <dbReference type="HAMAP-Rule" id="MF_01498"/>
    </source>
</evidence>
<feature type="short sequence motif" description="RadA KNRFG motif" evidence="11">
    <location>
        <begin position="256"/>
        <end position="260"/>
    </location>
</feature>
<name>A0A4U0H875_9SPHI</name>
<dbReference type="OrthoDB" id="9803906at2"/>
<evidence type="ECO:0000256" key="2">
    <source>
        <dbReference type="ARBA" id="ARBA00022741"/>
    </source>
</evidence>
<comment type="function">
    <text evidence="11">Plays a role in repairing double-strand DNA breaks, probably involving stabilizing or processing branched DNA or blocked replication forks.</text>
</comment>
<keyword evidence="3 11" id="KW-0227">DNA damage</keyword>
<dbReference type="GO" id="GO:0140664">
    <property type="term" value="F:ATP-dependent DNA damage sensor activity"/>
    <property type="evidence" value="ECO:0007669"/>
    <property type="project" value="InterPro"/>
</dbReference>
<dbReference type="PROSITE" id="PS50162">
    <property type="entry name" value="RECA_2"/>
    <property type="match status" value="1"/>
</dbReference>
<comment type="domain">
    <text evidence="11">The middle region has homology to RecA with ATPase motifs including the RadA KNRFG motif, while the C-terminus is homologous to Lon protease.</text>
</comment>
<evidence type="ECO:0000256" key="4">
    <source>
        <dbReference type="ARBA" id="ARBA00022771"/>
    </source>
</evidence>
<evidence type="ECO:0000259" key="14">
    <source>
        <dbReference type="PROSITE" id="PS50162"/>
    </source>
</evidence>
<dbReference type="PANTHER" id="PTHR32472:SF10">
    <property type="entry name" value="DNA REPAIR PROTEIN RADA-LIKE PROTEIN"/>
    <property type="match status" value="1"/>
</dbReference>
<dbReference type="InterPro" id="IPR041166">
    <property type="entry name" value="Rubredoxin_2"/>
</dbReference>
<reference evidence="15 16" key="1">
    <citation type="submission" date="2019-04" db="EMBL/GenBank/DDBJ databases">
        <title>Sphingobacterium olei sp. nov., isolated from oil-contaminated soil.</title>
        <authorList>
            <person name="Liu B."/>
        </authorList>
    </citation>
    <scope>NUCLEOTIDE SEQUENCE [LARGE SCALE GENOMIC DNA]</scope>
    <source>
        <strain evidence="15 16">Y3L14</strain>
    </source>
</reference>
<dbReference type="RefSeq" id="WP_136818859.1">
    <property type="nucleotide sequence ID" value="NZ_BMJX01000001.1"/>
</dbReference>
<dbReference type="CDD" id="cd01121">
    <property type="entry name" value="RadA_SMS_N"/>
    <property type="match status" value="1"/>
</dbReference>
<dbReference type="Pfam" id="PF13481">
    <property type="entry name" value="AAA_25"/>
    <property type="match status" value="1"/>
</dbReference>
<keyword evidence="2 11" id="KW-0547">Nucleotide-binding</keyword>
<dbReference type="SUPFAM" id="SSF54211">
    <property type="entry name" value="Ribosomal protein S5 domain 2-like"/>
    <property type="match status" value="1"/>
</dbReference>
<evidence type="ECO:0000313" key="15">
    <source>
        <dbReference type="EMBL" id="TJY67991.1"/>
    </source>
</evidence>
<keyword evidence="8 11" id="KW-0346">Stress response</keyword>
<feature type="region of interest" description="Lon-protease-like" evidence="11">
    <location>
        <begin position="355"/>
        <end position="459"/>
    </location>
</feature>
<evidence type="ECO:0000256" key="1">
    <source>
        <dbReference type="ARBA" id="ARBA00022723"/>
    </source>
</evidence>
<evidence type="ECO:0000256" key="13">
    <source>
        <dbReference type="RuleBase" id="RU003555"/>
    </source>
</evidence>
<evidence type="ECO:0000256" key="7">
    <source>
        <dbReference type="ARBA" id="ARBA00022840"/>
    </source>
</evidence>
<evidence type="ECO:0000256" key="8">
    <source>
        <dbReference type="ARBA" id="ARBA00023016"/>
    </source>
</evidence>
<dbReference type="GO" id="GO:0000725">
    <property type="term" value="P:recombinational repair"/>
    <property type="evidence" value="ECO:0007669"/>
    <property type="project" value="UniProtKB-UniRule"/>
</dbReference>
<comment type="caution">
    <text evidence="15">The sequence shown here is derived from an EMBL/GenBank/DDBJ whole genome shotgun (WGS) entry which is preliminary data.</text>
</comment>
<dbReference type="GO" id="GO:0016787">
    <property type="term" value="F:hydrolase activity"/>
    <property type="evidence" value="ECO:0007669"/>
    <property type="project" value="UniProtKB-KW"/>
</dbReference>
<organism evidence="15 16">
    <name type="scientific">Sphingobacterium alkalisoli</name>
    <dbReference type="NCBI Taxonomy" id="1874115"/>
    <lineage>
        <taxon>Bacteria</taxon>
        <taxon>Pseudomonadati</taxon>
        <taxon>Bacteroidota</taxon>
        <taxon>Sphingobacteriia</taxon>
        <taxon>Sphingobacteriales</taxon>
        <taxon>Sphingobacteriaceae</taxon>
        <taxon>Sphingobacterium</taxon>
    </lineage>
</organism>
<dbReference type="InterPro" id="IPR004504">
    <property type="entry name" value="DNA_repair_RadA"/>
</dbReference>
<dbReference type="Pfam" id="PF18073">
    <property type="entry name" value="Zn_ribbon_LapB"/>
    <property type="match status" value="1"/>
</dbReference>
<feature type="domain" description="RecA family profile 1" evidence="14">
    <location>
        <begin position="71"/>
        <end position="219"/>
    </location>
</feature>
<evidence type="ECO:0000256" key="9">
    <source>
        <dbReference type="ARBA" id="ARBA00023125"/>
    </source>
</evidence>
<dbReference type="FunFam" id="3.40.50.300:FF:000050">
    <property type="entry name" value="DNA repair protein RadA"/>
    <property type="match status" value="1"/>
</dbReference>
<keyword evidence="9 11" id="KW-0238">DNA-binding</keyword>
<dbReference type="Gene3D" id="3.40.50.300">
    <property type="entry name" value="P-loop containing nucleotide triphosphate hydrolases"/>
    <property type="match status" value="1"/>
</dbReference>
<dbReference type="InterPro" id="IPR020568">
    <property type="entry name" value="Ribosomal_Su5_D2-typ_SF"/>
</dbReference>
<dbReference type="Pfam" id="PF13541">
    <property type="entry name" value="ChlI"/>
    <property type="match status" value="1"/>
</dbReference>
<evidence type="ECO:0000256" key="6">
    <source>
        <dbReference type="ARBA" id="ARBA00022833"/>
    </source>
</evidence>
<gene>
    <name evidence="11 15" type="primary">radA</name>
    <name evidence="15" type="ORF">FAZ19_01655</name>
</gene>
<evidence type="ECO:0000313" key="16">
    <source>
        <dbReference type="Proteomes" id="UP000309872"/>
    </source>
</evidence>
<dbReference type="SUPFAM" id="SSF52540">
    <property type="entry name" value="P-loop containing nucleoside triphosphate hydrolases"/>
    <property type="match status" value="1"/>
</dbReference>
<comment type="similarity">
    <text evidence="11 13">Belongs to the RecA family. RadA subfamily.</text>
</comment>
<keyword evidence="16" id="KW-1185">Reference proteome</keyword>
<sequence length="459" mass="50390">MAKSKSAYFCQSCGYESAKWLGQCPSCKQWNSFVEEVVEKSNSKVPEWRSTSASSKRANKAAIIHEIVYQDEHRLATPDKEFNRVLGGGIVPGSLVLIGGEPGIGKSTLMLQLALNIPQVKTLYISGEESEQQIKMRAERLVQHSKANCYILTETSTQNIFKQIEIIEPNIIVIDSIQTLHSAQIESAPGSVSQVRECTAELLRFAKETSTPVFIVGHITKDGAIAGPKVLEHMVDTVLQFEGDRHHVYRILRSVKNRFGSSSELGIYEMQGSGLREVSNPSEIMMSQREEPVSGVAIAAMLEGIRPLMIEVQALVSNSAFGTPQRTTTGFDAKRLSMLLAVLEKRFGFRLSAQDVFLNIAGGIRVEDPAIDLAVIAALISSQQDIPLPTNVTFAGEVGLSGEIRAVNRIEQRIAEAEKLGFDGIFISKYNVKGLDVKKYDIAVRPMATLENLFSALFG</sequence>
<dbReference type="PANTHER" id="PTHR32472">
    <property type="entry name" value="DNA REPAIR PROTEIN RADA"/>
    <property type="match status" value="1"/>
</dbReference>
<accession>A0A4U0H875</accession>
<dbReference type="InterPro" id="IPR003593">
    <property type="entry name" value="AAA+_ATPase"/>
</dbReference>
<dbReference type="AlphaFoldDB" id="A0A4U0H875"/>
<dbReference type="NCBIfam" id="TIGR00416">
    <property type="entry name" value="sms"/>
    <property type="match status" value="1"/>
</dbReference>
<dbReference type="PRINTS" id="PR01874">
    <property type="entry name" value="DNAREPAIRADA"/>
</dbReference>
<dbReference type="GO" id="GO:0003684">
    <property type="term" value="F:damaged DNA binding"/>
    <property type="evidence" value="ECO:0007669"/>
    <property type="project" value="InterPro"/>
</dbReference>
<keyword evidence="6 13" id="KW-0862">Zinc</keyword>
<keyword evidence="10 11" id="KW-0234">DNA repair</keyword>
<protein>
    <recommendedName>
        <fullName evidence="11 12">DNA repair protein RadA</fullName>
    </recommendedName>
</protein>
<keyword evidence="1 11" id="KW-0479">Metal-binding</keyword>
<evidence type="ECO:0000256" key="10">
    <source>
        <dbReference type="ARBA" id="ARBA00023204"/>
    </source>
</evidence>
<evidence type="ECO:0000256" key="3">
    <source>
        <dbReference type="ARBA" id="ARBA00022763"/>
    </source>
</evidence>
<dbReference type="InterPro" id="IPR014721">
    <property type="entry name" value="Ribsml_uS5_D2-typ_fold_subgr"/>
</dbReference>
<keyword evidence="4 13" id="KW-0863">Zinc-finger</keyword>
<keyword evidence="7 11" id="KW-0067">ATP-binding</keyword>
<feature type="binding site" evidence="11">
    <location>
        <begin position="100"/>
        <end position="107"/>
    </location>
    <ligand>
        <name>ATP</name>
        <dbReference type="ChEBI" id="CHEBI:30616"/>
    </ligand>
</feature>
<dbReference type="Proteomes" id="UP000309872">
    <property type="component" value="Unassembled WGS sequence"/>
</dbReference>
<dbReference type="EMBL" id="SUKA01000001">
    <property type="protein sequence ID" value="TJY67991.1"/>
    <property type="molecule type" value="Genomic_DNA"/>
</dbReference>
<evidence type="ECO:0000256" key="12">
    <source>
        <dbReference type="NCBIfam" id="TIGR00416"/>
    </source>
</evidence>
<dbReference type="GO" id="GO:0008270">
    <property type="term" value="F:zinc ion binding"/>
    <property type="evidence" value="ECO:0007669"/>
    <property type="project" value="UniProtKB-KW"/>
</dbReference>
<dbReference type="HAMAP" id="MF_01498">
    <property type="entry name" value="RadA_bact"/>
    <property type="match status" value="1"/>
</dbReference>
<dbReference type="GO" id="GO:0005524">
    <property type="term" value="F:ATP binding"/>
    <property type="evidence" value="ECO:0007669"/>
    <property type="project" value="UniProtKB-UniRule"/>
</dbReference>
<dbReference type="Gene3D" id="3.30.230.10">
    <property type="match status" value="1"/>
</dbReference>
<proteinExistence type="inferred from homology"/>
<dbReference type="GO" id="GO:0005829">
    <property type="term" value="C:cytosol"/>
    <property type="evidence" value="ECO:0007669"/>
    <property type="project" value="TreeGrafter"/>
</dbReference>
<keyword evidence="5" id="KW-0378">Hydrolase</keyword>